<dbReference type="CDD" id="cd02440">
    <property type="entry name" value="AdoMet_MTases"/>
    <property type="match status" value="1"/>
</dbReference>
<dbReference type="InterPro" id="IPR039374">
    <property type="entry name" value="SIP_fam"/>
</dbReference>
<gene>
    <name evidence="5" type="ORF">ACFPZN_37905</name>
</gene>
<dbReference type="CDD" id="cd06193">
    <property type="entry name" value="siderophore_interacting"/>
    <property type="match status" value="1"/>
</dbReference>
<evidence type="ECO:0000313" key="5">
    <source>
        <dbReference type="EMBL" id="MFC5751426.1"/>
    </source>
</evidence>
<protein>
    <submittedName>
        <fullName evidence="5">SIP domain-containing protein</fullName>
    </submittedName>
</protein>
<dbReference type="InterPro" id="IPR013113">
    <property type="entry name" value="SIP_FAD-bd"/>
</dbReference>
<keyword evidence="3" id="KW-0949">S-adenosyl-L-methionine</keyword>
<evidence type="ECO:0000256" key="3">
    <source>
        <dbReference type="ARBA" id="ARBA00022691"/>
    </source>
</evidence>
<dbReference type="SUPFAM" id="SSF53335">
    <property type="entry name" value="S-adenosyl-L-methionine-dependent methyltransferases"/>
    <property type="match status" value="1"/>
</dbReference>
<feature type="domain" description="FAD-binding FR-type" evidence="4">
    <location>
        <begin position="11"/>
        <end position="141"/>
    </location>
</feature>
<dbReference type="InterPro" id="IPR016461">
    <property type="entry name" value="COMT-like"/>
</dbReference>
<dbReference type="EMBL" id="JBHSON010000069">
    <property type="protein sequence ID" value="MFC5751426.1"/>
    <property type="molecule type" value="Genomic_DNA"/>
</dbReference>
<evidence type="ECO:0000256" key="2">
    <source>
        <dbReference type="ARBA" id="ARBA00022679"/>
    </source>
</evidence>
<dbReference type="SUPFAM" id="SSF46785">
    <property type="entry name" value="Winged helix' DNA-binding domain"/>
    <property type="match status" value="1"/>
</dbReference>
<dbReference type="PROSITE" id="PS51384">
    <property type="entry name" value="FAD_FR"/>
    <property type="match status" value="1"/>
</dbReference>
<keyword evidence="1" id="KW-0489">Methyltransferase</keyword>
<sequence length="593" mass="64319">MAAREHKAFPIVVRDLEVLDAFDVTPRTRRVVLTGAQLGAFENGGHRIAPFRTENADDHVKLIVPGAGVVPPVQEDGHLDWPPGTIERARDYTPRRYDPDARRLELDFVRHAGGPAAEWAGRARPGDRVLVAGPRGTTVLPAGIDWYFLAGDETALPAIARRIEELPAGTPVTAVVSVASAGEEQTFDHRADLDLTWVHRDTAGPGALMDAVRAAPWRTGQVYAWAAGEAGMLRPIRRWLEQDRRVPAGRTDIAGYWRAGRAQHETSQEMDRLRHAASLAVPYAIRAAVTLDLAEHVTDGRTTVPDLAAAAGARPRGIRKILAVLAHQGYFTLGADDVVALTPAGTFLLEEQVHGRLDHRNGYARLDDSWPGLLHAARTGESGFEHAAGHSFWAELAGDERLGRTFDGDLARWSGTWSPDLVKALALTGEHLVDVGGGTGTFLAHVLAEAPGVRATLVELPTTAERARAHLAERGLADRVAIAAQSFFEELPAGRDLYLLAQVLHDWPDEEAVAILTRVAEAARGRRVVVLERVATPADEAGTAAFDLQMYTVFGSGERDRDEFAALGERAGLRLESATRIHANLHAIEFRTA</sequence>
<dbReference type="Pfam" id="PF04954">
    <property type="entry name" value="SIP"/>
    <property type="match status" value="1"/>
</dbReference>
<dbReference type="InterPro" id="IPR017927">
    <property type="entry name" value="FAD-bd_FR_type"/>
</dbReference>
<dbReference type="Gene3D" id="3.40.50.80">
    <property type="entry name" value="Nucleotide-binding domain of ferredoxin-NADP reductase (FNR) module"/>
    <property type="match status" value="1"/>
</dbReference>
<dbReference type="InterPro" id="IPR017938">
    <property type="entry name" value="Riboflavin_synthase-like_b-brl"/>
</dbReference>
<dbReference type="PANTHER" id="PTHR30157:SF0">
    <property type="entry name" value="NADPH-DEPENDENT FERRIC-CHELATE REDUCTASE"/>
    <property type="match status" value="1"/>
</dbReference>
<proteinExistence type="predicted"/>
<dbReference type="Pfam" id="PF08021">
    <property type="entry name" value="FAD_binding_9"/>
    <property type="match status" value="1"/>
</dbReference>
<dbReference type="Gene3D" id="3.40.50.150">
    <property type="entry name" value="Vaccinia Virus protein VP39"/>
    <property type="match status" value="1"/>
</dbReference>
<dbReference type="InterPro" id="IPR007037">
    <property type="entry name" value="SIP_rossman_dom"/>
</dbReference>
<reference evidence="6" key="1">
    <citation type="journal article" date="2019" name="Int. J. Syst. Evol. Microbiol.">
        <title>The Global Catalogue of Microorganisms (GCM) 10K type strain sequencing project: providing services to taxonomists for standard genome sequencing and annotation.</title>
        <authorList>
            <consortium name="The Broad Institute Genomics Platform"/>
            <consortium name="The Broad Institute Genome Sequencing Center for Infectious Disease"/>
            <person name="Wu L."/>
            <person name="Ma J."/>
        </authorList>
    </citation>
    <scope>NUCLEOTIDE SEQUENCE [LARGE SCALE GENOMIC DNA]</scope>
    <source>
        <strain evidence="6">KCTC 42087</strain>
    </source>
</reference>
<dbReference type="InterPro" id="IPR039261">
    <property type="entry name" value="FNR_nucleotide-bd"/>
</dbReference>
<dbReference type="InterPro" id="IPR029063">
    <property type="entry name" value="SAM-dependent_MTases_sf"/>
</dbReference>
<dbReference type="PANTHER" id="PTHR30157">
    <property type="entry name" value="FERRIC REDUCTASE, NADPH-DEPENDENT"/>
    <property type="match status" value="1"/>
</dbReference>
<comment type="caution">
    <text evidence="5">The sequence shown here is derived from an EMBL/GenBank/DDBJ whole genome shotgun (WGS) entry which is preliminary data.</text>
</comment>
<dbReference type="InterPro" id="IPR036388">
    <property type="entry name" value="WH-like_DNA-bd_sf"/>
</dbReference>
<dbReference type="Pfam" id="PF08100">
    <property type="entry name" value="Dimerisation"/>
    <property type="match status" value="1"/>
</dbReference>
<accession>A0ABW1A7E9</accession>
<dbReference type="Gene3D" id="2.40.30.10">
    <property type="entry name" value="Translation factors"/>
    <property type="match status" value="1"/>
</dbReference>
<keyword evidence="6" id="KW-1185">Reference proteome</keyword>
<dbReference type="InterPro" id="IPR001077">
    <property type="entry name" value="COMT_C"/>
</dbReference>
<dbReference type="InterPro" id="IPR036390">
    <property type="entry name" value="WH_DNA-bd_sf"/>
</dbReference>
<name>A0ABW1A7E9_9ACTN</name>
<dbReference type="Gene3D" id="1.10.10.10">
    <property type="entry name" value="Winged helix-like DNA-binding domain superfamily/Winged helix DNA-binding domain"/>
    <property type="match status" value="1"/>
</dbReference>
<evidence type="ECO:0000259" key="4">
    <source>
        <dbReference type="PROSITE" id="PS51384"/>
    </source>
</evidence>
<dbReference type="Proteomes" id="UP001596074">
    <property type="component" value="Unassembled WGS sequence"/>
</dbReference>
<keyword evidence="2" id="KW-0808">Transferase</keyword>
<evidence type="ECO:0000256" key="1">
    <source>
        <dbReference type="ARBA" id="ARBA00022603"/>
    </source>
</evidence>
<evidence type="ECO:0000313" key="6">
    <source>
        <dbReference type="Proteomes" id="UP001596074"/>
    </source>
</evidence>
<organism evidence="5 6">
    <name type="scientific">Actinomadura rugatobispora</name>
    <dbReference type="NCBI Taxonomy" id="1994"/>
    <lineage>
        <taxon>Bacteria</taxon>
        <taxon>Bacillati</taxon>
        <taxon>Actinomycetota</taxon>
        <taxon>Actinomycetes</taxon>
        <taxon>Streptosporangiales</taxon>
        <taxon>Thermomonosporaceae</taxon>
        <taxon>Actinomadura</taxon>
    </lineage>
</organism>
<dbReference type="Gene3D" id="1.10.287.1350">
    <property type="match status" value="1"/>
</dbReference>
<dbReference type="Pfam" id="PF00891">
    <property type="entry name" value="Methyltransf_2"/>
    <property type="match status" value="1"/>
</dbReference>
<dbReference type="RefSeq" id="WP_378287341.1">
    <property type="nucleotide sequence ID" value="NZ_JBHSON010000069.1"/>
</dbReference>
<dbReference type="InterPro" id="IPR012967">
    <property type="entry name" value="COMT_dimerisation"/>
</dbReference>
<dbReference type="PROSITE" id="PS51683">
    <property type="entry name" value="SAM_OMT_II"/>
    <property type="match status" value="1"/>
</dbReference>
<dbReference type="SUPFAM" id="SSF63380">
    <property type="entry name" value="Riboflavin synthase domain-like"/>
    <property type="match status" value="1"/>
</dbReference>